<evidence type="ECO:0000256" key="8">
    <source>
        <dbReference type="ARBA" id="ARBA00023065"/>
    </source>
</evidence>
<dbReference type="EMBL" id="JAHXZJ010001864">
    <property type="protein sequence ID" value="KAH0550166.1"/>
    <property type="molecule type" value="Genomic_DNA"/>
</dbReference>
<accession>A0AAV7IEP5</accession>
<dbReference type="Pfam" id="PF00474">
    <property type="entry name" value="SSF"/>
    <property type="match status" value="1"/>
</dbReference>
<feature type="transmembrane region" description="Helical" evidence="12">
    <location>
        <begin position="556"/>
        <end position="578"/>
    </location>
</feature>
<feature type="transmembrane region" description="Helical" evidence="12">
    <location>
        <begin position="284"/>
        <end position="302"/>
    </location>
</feature>
<feature type="transmembrane region" description="Helical" evidence="12">
    <location>
        <begin position="173"/>
        <end position="195"/>
    </location>
</feature>
<feature type="chain" id="PRO_5043978370" description="Sodium-coupled monocarboxylate transporter 1" evidence="13">
    <location>
        <begin position="31"/>
        <end position="641"/>
    </location>
</feature>
<dbReference type="InterPro" id="IPR038377">
    <property type="entry name" value="Na/Glc_symporter_sf"/>
</dbReference>
<feature type="transmembrane region" description="Helical" evidence="12">
    <location>
        <begin position="238"/>
        <end position="258"/>
    </location>
</feature>
<dbReference type="Proteomes" id="UP000826195">
    <property type="component" value="Unassembled WGS sequence"/>
</dbReference>
<keyword evidence="7" id="KW-0915">Sodium</keyword>
<evidence type="ECO:0000256" key="12">
    <source>
        <dbReference type="SAM" id="Phobius"/>
    </source>
</evidence>
<dbReference type="PANTHER" id="PTHR42985">
    <property type="entry name" value="SODIUM-COUPLED MONOCARBOXYLATE TRANSPORTER"/>
    <property type="match status" value="1"/>
</dbReference>
<dbReference type="Gene3D" id="1.20.1730.10">
    <property type="entry name" value="Sodium/glucose cotransporter"/>
    <property type="match status" value="1"/>
</dbReference>
<gene>
    <name evidence="14" type="ORF">KQX54_017828</name>
</gene>
<feature type="signal peptide" evidence="13">
    <location>
        <begin position="1"/>
        <end position="30"/>
    </location>
</feature>
<feature type="transmembrane region" description="Helical" evidence="12">
    <location>
        <begin position="99"/>
        <end position="117"/>
    </location>
</feature>
<evidence type="ECO:0000256" key="3">
    <source>
        <dbReference type="ARBA" id="ARBA00022448"/>
    </source>
</evidence>
<keyword evidence="13" id="KW-0732">Signal</keyword>
<dbReference type="GO" id="GO:0015293">
    <property type="term" value="F:symporter activity"/>
    <property type="evidence" value="ECO:0007669"/>
    <property type="project" value="TreeGrafter"/>
</dbReference>
<comment type="caution">
    <text evidence="14">The sequence shown here is derived from an EMBL/GenBank/DDBJ whole genome shotgun (WGS) entry which is preliminary data.</text>
</comment>
<evidence type="ECO:0000256" key="6">
    <source>
        <dbReference type="ARBA" id="ARBA00022989"/>
    </source>
</evidence>
<feature type="transmembrane region" description="Helical" evidence="12">
    <location>
        <begin position="491"/>
        <end position="514"/>
    </location>
</feature>
<keyword evidence="10" id="KW-0739">Sodium transport</keyword>
<evidence type="ECO:0000256" key="4">
    <source>
        <dbReference type="ARBA" id="ARBA00022475"/>
    </source>
</evidence>
<feature type="transmembrane region" description="Helical" evidence="12">
    <location>
        <begin position="207"/>
        <end position="226"/>
    </location>
</feature>
<comment type="similarity">
    <text evidence="2 11">Belongs to the sodium:solute symporter (SSF) (TC 2.A.21) family.</text>
</comment>
<proteinExistence type="inferred from homology"/>
<dbReference type="InterPro" id="IPR051163">
    <property type="entry name" value="Sodium:Solute_Symporter_SSF"/>
</dbReference>
<feature type="transmembrane region" description="Helical" evidence="12">
    <location>
        <begin position="323"/>
        <end position="346"/>
    </location>
</feature>
<protein>
    <recommendedName>
        <fullName evidence="16">Sodium-coupled monocarboxylate transporter 1</fullName>
    </recommendedName>
</protein>
<keyword evidence="6 12" id="KW-1133">Transmembrane helix</keyword>
<keyword evidence="15" id="KW-1185">Reference proteome</keyword>
<evidence type="ECO:0000256" key="2">
    <source>
        <dbReference type="ARBA" id="ARBA00006434"/>
    </source>
</evidence>
<dbReference type="PROSITE" id="PS50283">
    <property type="entry name" value="NA_SOLUT_SYMP_3"/>
    <property type="match status" value="1"/>
</dbReference>
<dbReference type="GO" id="GO:0006814">
    <property type="term" value="P:sodium ion transport"/>
    <property type="evidence" value="ECO:0007669"/>
    <property type="project" value="UniProtKB-KW"/>
</dbReference>
<evidence type="ECO:0000256" key="13">
    <source>
        <dbReference type="SAM" id="SignalP"/>
    </source>
</evidence>
<evidence type="ECO:0000256" key="10">
    <source>
        <dbReference type="ARBA" id="ARBA00023201"/>
    </source>
</evidence>
<evidence type="ECO:0000256" key="9">
    <source>
        <dbReference type="ARBA" id="ARBA00023136"/>
    </source>
</evidence>
<feature type="transmembrane region" description="Helical" evidence="12">
    <location>
        <begin position="129"/>
        <end position="152"/>
    </location>
</feature>
<name>A0AAV7IEP5_COTGL</name>
<evidence type="ECO:0000256" key="7">
    <source>
        <dbReference type="ARBA" id="ARBA00023053"/>
    </source>
</evidence>
<feature type="transmembrane region" description="Helical" evidence="12">
    <location>
        <begin position="381"/>
        <end position="407"/>
    </location>
</feature>
<sequence>MQIIITKHRRTGKMVLRLLILIISLSTSSAEQRRQLSADEEKCNEENPGLRNGFFWIDYLVLAVMLLVSCLIGTFYGFFSKKQKTSKDFLLGGSNIGTIPMAMSLAASFITAIELLGNPAEMYSHGTQFWMTCVAFVLVVPITSKLYLPVFMKLRLTSTYEYLNLRFNRHCRLFASGLYMLQMILYSSVAVYAPALALSHVTGLDTYLAVALVYVVCIFYASQGGMKAVIMTDTFQGIVLLISLFVVVSMGMTLQGGISKVWQDNLETDRIEFFNLDPRPTVRHSFWSVVIGGTFYWVTMFCSNQASVQKYLSVQATGQVNTALWVSSLALILIYSINFLTGMILYSANKGCDPLNAGYITGQDQLLPLYVMNFLGDYPGIPGLFVAGIFAASLGTVASALNSLAAITCEDIFQGIMNMQVPAKKGAAYARWISIFFGIFSFAFVFVVERLGGVLEVALSFNGMVGGVTLGMFSLGMFVPWANAKGALTGAITAFLLVLWIGLGAQIATFNGLINVENKKVSVDYCPCINETLYDQNISDDYYENNEVWSLYKISYLWYSMIGCCVTVLIGSLVSFMTEPQDVAALDKNLLSPVTKYFIGNSPSTPIKNIPSNNNNIQGITNLALEFEDEKFNQAVNKNPK</sequence>
<keyword evidence="5 12" id="KW-0812">Transmembrane</keyword>
<evidence type="ECO:0000256" key="1">
    <source>
        <dbReference type="ARBA" id="ARBA00004651"/>
    </source>
</evidence>
<dbReference type="AlphaFoldDB" id="A0AAV7IEP5"/>
<evidence type="ECO:0000256" key="5">
    <source>
        <dbReference type="ARBA" id="ARBA00022692"/>
    </source>
</evidence>
<feature type="transmembrane region" description="Helical" evidence="12">
    <location>
        <begin position="428"/>
        <end position="447"/>
    </location>
</feature>
<dbReference type="NCBIfam" id="TIGR00813">
    <property type="entry name" value="sss"/>
    <property type="match status" value="1"/>
</dbReference>
<comment type="subcellular location">
    <subcellularLocation>
        <location evidence="1">Cell membrane</location>
        <topology evidence="1">Multi-pass membrane protein</topology>
    </subcellularLocation>
</comment>
<dbReference type="GO" id="GO:0005886">
    <property type="term" value="C:plasma membrane"/>
    <property type="evidence" value="ECO:0007669"/>
    <property type="project" value="UniProtKB-SubCell"/>
</dbReference>
<dbReference type="CDD" id="cd11492">
    <property type="entry name" value="SLC5sbd_NIS-SMVT"/>
    <property type="match status" value="1"/>
</dbReference>
<keyword evidence="8" id="KW-0406">Ion transport</keyword>
<feature type="transmembrane region" description="Helical" evidence="12">
    <location>
        <begin position="459"/>
        <end position="479"/>
    </location>
</feature>
<keyword evidence="3" id="KW-0813">Transport</keyword>
<dbReference type="InterPro" id="IPR001734">
    <property type="entry name" value="Na/solute_symporter"/>
</dbReference>
<dbReference type="PANTHER" id="PTHR42985:SF39">
    <property type="entry name" value="GH10366P"/>
    <property type="match status" value="1"/>
</dbReference>
<evidence type="ECO:0000256" key="11">
    <source>
        <dbReference type="RuleBase" id="RU362091"/>
    </source>
</evidence>
<keyword evidence="4" id="KW-1003">Cell membrane</keyword>
<evidence type="ECO:0000313" key="14">
    <source>
        <dbReference type="EMBL" id="KAH0550166.1"/>
    </source>
</evidence>
<feature type="transmembrane region" description="Helical" evidence="12">
    <location>
        <begin position="54"/>
        <end position="79"/>
    </location>
</feature>
<keyword evidence="9 12" id="KW-0472">Membrane</keyword>
<evidence type="ECO:0008006" key="16">
    <source>
        <dbReference type="Google" id="ProtNLM"/>
    </source>
</evidence>
<organism evidence="14 15">
    <name type="scientific">Cotesia glomerata</name>
    <name type="common">Lepidopteran parasitic wasp</name>
    <name type="synonym">Apanteles glomeratus</name>
    <dbReference type="NCBI Taxonomy" id="32391"/>
    <lineage>
        <taxon>Eukaryota</taxon>
        <taxon>Metazoa</taxon>
        <taxon>Ecdysozoa</taxon>
        <taxon>Arthropoda</taxon>
        <taxon>Hexapoda</taxon>
        <taxon>Insecta</taxon>
        <taxon>Pterygota</taxon>
        <taxon>Neoptera</taxon>
        <taxon>Endopterygota</taxon>
        <taxon>Hymenoptera</taxon>
        <taxon>Apocrita</taxon>
        <taxon>Ichneumonoidea</taxon>
        <taxon>Braconidae</taxon>
        <taxon>Microgastrinae</taxon>
        <taxon>Cotesia</taxon>
    </lineage>
</organism>
<evidence type="ECO:0000313" key="15">
    <source>
        <dbReference type="Proteomes" id="UP000826195"/>
    </source>
</evidence>
<reference evidence="14 15" key="1">
    <citation type="journal article" date="2021" name="J. Hered.">
        <title>A chromosome-level genome assembly of the parasitoid wasp, Cotesia glomerata (Hymenoptera: Braconidae).</title>
        <authorList>
            <person name="Pinto B.J."/>
            <person name="Weis J.J."/>
            <person name="Gamble T."/>
            <person name="Ode P.J."/>
            <person name="Paul R."/>
            <person name="Zaspel J.M."/>
        </authorList>
    </citation>
    <scope>NUCLEOTIDE SEQUENCE [LARGE SCALE GENOMIC DNA]</scope>
    <source>
        <strain evidence="14">CgM1</strain>
    </source>
</reference>